<dbReference type="PANTHER" id="PTHR10648">
    <property type="entry name" value="SERINE/THREONINE-PROTEIN PHOSPHATASE PP2A 65 KDA REGULATORY SUBUNIT"/>
    <property type="match status" value="1"/>
</dbReference>
<dbReference type="InterPro" id="IPR021133">
    <property type="entry name" value="HEAT_type_2"/>
</dbReference>
<dbReference type="Gene3D" id="1.25.10.10">
    <property type="entry name" value="Leucine-rich Repeat Variant"/>
    <property type="match status" value="1"/>
</dbReference>
<dbReference type="EMBL" id="CAJNDS010002330">
    <property type="protein sequence ID" value="CAE7436127.1"/>
    <property type="molecule type" value="Genomic_DNA"/>
</dbReference>
<dbReference type="InterPro" id="IPR016024">
    <property type="entry name" value="ARM-type_fold"/>
</dbReference>
<sequence length="720" mass="77798">MRVTLPQLEKLSQHDLARVQEAVQALKHGVEEEAVNLKQLKRAVEVLEEYGFEEEVNLKKLSENLGALLLLAPEPPPRMTSKEGVTATMRERQRRHPTTWALTMSQWFDVLTHVSGTRLYTELSEKQKHYVSMYDVNEHFVKRWTCGSGCGLSVLMTPDNSADATLMLSHAWAEDMEQLKAAVETSLEQRGLLESLHEIRVWFCVFANYQPEDAAGPSIQEQLELMPFKRVIECEAVKLGHGLCAVHTSKADLYTRLWCVHEVAEAKETQVPIFSAMSEEYAAAIVQRMRSLFVYGCDDMECLRGTGILCNSSAARSSRAEDERDLISAIKARNRGGFAALDEAVLQFRLHHLPPMVEAMVFFARLRNRGISAEERRTVLQGREKLATGMLALQQAEVSGDLLCSVIAIIIAQLEDPAKDVRNAAPAALAAVASKVSEADVVGVVIPAVQTKLSDRADARMAALLALPAIAREVSATEVLAAIIRAIKPTLGDEFRPLHLTALAALASVASKVSRADGAADEMLALIPSITAKLGDEQHLVRRKALEALAAAAGSASTRDVLSTIIPAIQAKLEDEREEVITAALGALASVAVQGDAGVMAAILPAVTSQLASSEWSVREASLKALAAVARVGADAITDTALESIESKLQDEYSNVRREAVKALAAIGISLKASEAEAIASIISIIQRALQDNDDDPDVRNAAVDALAAIEPSVAEGDPS</sequence>
<organism evidence="5 6">
    <name type="scientific">Symbiodinium natans</name>
    <dbReference type="NCBI Taxonomy" id="878477"/>
    <lineage>
        <taxon>Eukaryota</taxon>
        <taxon>Sar</taxon>
        <taxon>Alveolata</taxon>
        <taxon>Dinophyceae</taxon>
        <taxon>Suessiales</taxon>
        <taxon>Symbiodiniaceae</taxon>
        <taxon>Symbiodinium</taxon>
    </lineage>
</organism>
<dbReference type="InterPro" id="IPR011989">
    <property type="entry name" value="ARM-like"/>
</dbReference>
<dbReference type="InterPro" id="IPR051023">
    <property type="entry name" value="PP2A_Regulatory_Subunit_A"/>
</dbReference>
<keyword evidence="1" id="KW-0677">Repeat</keyword>
<dbReference type="SMART" id="SM01349">
    <property type="entry name" value="TOG"/>
    <property type="match status" value="1"/>
</dbReference>
<reference evidence="5" key="1">
    <citation type="submission" date="2021-02" db="EMBL/GenBank/DDBJ databases">
        <authorList>
            <person name="Dougan E. K."/>
            <person name="Rhodes N."/>
            <person name="Thang M."/>
            <person name="Chan C."/>
        </authorList>
    </citation>
    <scope>NUCLEOTIDE SEQUENCE</scope>
</reference>
<dbReference type="GO" id="GO:0005737">
    <property type="term" value="C:cytoplasm"/>
    <property type="evidence" value="ECO:0007669"/>
    <property type="project" value="TreeGrafter"/>
</dbReference>
<dbReference type="InterPro" id="IPR034085">
    <property type="entry name" value="TOG"/>
</dbReference>
<protein>
    <submittedName>
        <fullName evidence="5">Gcn1 protein</fullName>
    </submittedName>
</protein>
<feature type="repeat" description="HEAT" evidence="2">
    <location>
        <begin position="682"/>
        <end position="720"/>
    </location>
</feature>
<feature type="region of interest" description="Disordered" evidence="3">
    <location>
        <begin position="72"/>
        <end position="92"/>
    </location>
</feature>
<dbReference type="Proteomes" id="UP000604046">
    <property type="component" value="Unassembled WGS sequence"/>
</dbReference>
<dbReference type="PROSITE" id="PS50077">
    <property type="entry name" value="HEAT_REPEAT"/>
    <property type="match status" value="3"/>
</dbReference>
<proteinExistence type="predicted"/>
<dbReference type="AlphaFoldDB" id="A0A812RGI8"/>
<keyword evidence="6" id="KW-1185">Reference proteome</keyword>
<feature type="repeat" description="HEAT" evidence="2">
    <location>
        <begin position="603"/>
        <end position="640"/>
    </location>
</feature>
<gene>
    <name evidence="5" type="primary">Gcn1</name>
    <name evidence="5" type="ORF">SNAT2548_LOCUS23695</name>
</gene>
<comment type="caution">
    <text evidence="5">The sequence shown here is derived from an EMBL/GenBank/DDBJ whole genome shotgun (WGS) entry which is preliminary data.</text>
</comment>
<dbReference type="Pfam" id="PF02985">
    <property type="entry name" value="HEAT"/>
    <property type="match status" value="1"/>
</dbReference>
<evidence type="ECO:0000313" key="5">
    <source>
        <dbReference type="EMBL" id="CAE7436127.1"/>
    </source>
</evidence>
<dbReference type="GO" id="GO:0019888">
    <property type="term" value="F:protein phosphatase regulator activity"/>
    <property type="evidence" value="ECO:0007669"/>
    <property type="project" value="TreeGrafter"/>
</dbReference>
<name>A0A812RGI8_9DINO</name>
<evidence type="ECO:0000313" key="6">
    <source>
        <dbReference type="Proteomes" id="UP000604046"/>
    </source>
</evidence>
<evidence type="ECO:0000256" key="3">
    <source>
        <dbReference type="SAM" id="MobiDB-lite"/>
    </source>
</evidence>
<evidence type="ECO:0000259" key="4">
    <source>
        <dbReference type="SMART" id="SM01349"/>
    </source>
</evidence>
<evidence type="ECO:0000256" key="2">
    <source>
        <dbReference type="PROSITE-ProRule" id="PRU00103"/>
    </source>
</evidence>
<accession>A0A812RGI8</accession>
<dbReference type="SUPFAM" id="SSF48371">
    <property type="entry name" value="ARM repeat"/>
    <property type="match status" value="1"/>
</dbReference>
<feature type="domain" description="TOG" evidence="4">
    <location>
        <begin position="434"/>
        <end position="662"/>
    </location>
</feature>
<feature type="repeat" description="HEAT" evidence="2">
    <location>
        <begin position="526"/>
        <end position="564"/>
    </location>
</feature>
<dbReference type="InterPro" id="IPR000357">
    <property type="entry name" value="HEAT"/>
</dbReference>
<evidence type="ECO:0000256" key="1">
    <source>
        <dbReference type="ARBA" id="ARBA00022737"/>
    </source>
</evidence>